<proteinExistence type="predicted"/>
<keyword evidence="4" id="KW-0255">Endonuclease</keyword>
<evidence type="ECO:0000256" key="3">
    <source>
        <dbReference type="ARBA" id="ARBA00022722"/>
    </source>
</evidence>
<protein>
    <recommendedName>
        <fullName evidence="7">Murine leukemia virus integrase C-terminal domain-containing protein</fullName>
    </recommendedName>
</protein>
<evidence type="ECO:0000256" key="2">
    <source>
        <dbReference type="ARBA" id="ARBA00022695"/>
    </source>
</evidence>
<accession>A0AA40LSN9</accession>
<dbReference type="EMBL" id="JAULJE010000003">
    <property type="protein sequence ID" value="KAK1344731.1"/>
    <property type="molecule type" value="Genomic_DNA"/>
</dbReference>
<keyword evidence="9" id="KW-1185">Reference proteome</keyword>
<organism evidence="8 9">
    <name type="scientific">Cnephaeus nilssonii</name>
    <name type="common">Northern bat</name>
    <name type="synonym">Eptesicus nilssonii</name>
    <dbReference type="NCBI Taxonomy" id="3371016"/>
    <lineage>
        <taxon>Eukaryota</taxon>
        <taxon>Metazoa</taxon>
        <taxon>Chordata</taxon>
        <taxon>Craniata</taxon>
        <taxon>Vertebrata</taxon>
        <taxon>Euteleostomi</taxon>
        <taxon>Mammalia</taxon>
        <taxon>Eutheria</taxon>
        <taxon>Laurasiatheria</taxon>
        <taxon>Chiroptera</taxon>
        <taxon>Yangochiroptera</taxon>
        <taxon>Vespertilionidae</taxon>
        <taxon>Cnephaeus</taxon>
    </lineage>
</organism>
<sequence length="303" mass="34500">MALTRIWASPRSPTFLSPFELLYGRPFLLNHRLPTDPPLLATYLPYLSLLRQLLQEHTDRFLPRPEPADQGSQGSPLQPGDSVLLKNLHPKALEPRWTGPHTVIITTPTAAKLLGDPSWHHLSRLKRTPEQHDFYKSLGNLHPPPPAYVWRFKVHKTYYQDSTQVTRQCETLGRFSHNARNPSLVPGVLDPDVEGPVLPENQDLRLASNQRAVLIGSQDCPLVGCQVEILIAVDLQSVSNGGRPYACFAYDQRNPDRCNRDVNTYGGCRWSGCVIHDAYNEVRSVPFFWKDRTFNIRVRDPWD</sequence>
<dbReference type="GO" id="GO:0016779">
    <property type="term" value="F:nucleotidyltransferase activity"/>
    <property type="evidence" value="ECO:0007669"/>
    <property type="project" value="UniProtKB-KW"/>
</dbReference>
<feature type="region of interest" description="Disordered" evidence="6">
    <location>
        <begin position="62"/>
        <end position="83"/>
    </location>
</feature>
<dbReference type="AlphaFoldDB" id="A0AA40LSN9"/>
<dbReference type="Proteomes" id="UP001177744">
    <property type="component" value="Unassembled WGS sequence"/>
</dbReference>
<keyword evidence="1" id="KW-0808">Transferase</keyword>
<keyword evidence="5" id="KW-0378">Hydrolase</keyword>
<dbReference type="Pfam" id="PF18697">
    <property type="entry name" value="MLVIN_C"/>
    <property type="match status" value="1"/>
</dbReference>
<evidence type="ECO:0000256" key="6">
    <source>
        <dbReference type="SAM" id="MobiDB-lite"/>
    </source>
</evidence>
<name>A0AA40LSN9_CNENI</name>
<gene>
    <name evidence="8" type="ORF">QTO34_013429</name>
</gene>
<evidence type="ECO:0000313" key="8">
    <source>
        <dbReference type="EMBL" id="KAK1344731.1"/>
    </source>
</evidence>
<feature type="domain" description="Murine leukemia virus integrase C-terminal" evidence="7">
    <location>
        <begin position="77"/>
        <end position="126"/>
    </location>
</feature>
<keyword evidence="2" id="KW-0548">Nucleotidyltransferase</keyword>
<dbReference type="Gene3D" id="2.30.30.850">
    <property type="match status" value="1"/>
</dbReference>
<dbReference type="GO" id="GO:0004519">
    <property type="term" value="F:endonuclease activity"/>
    <property type="evidence" value="ECO:0007669"/>
    <property type="project" value="UniProtKB-KW"/>
</dbReference>
<evidence type="ECO:0000256" key="1">
    <source>
        <dbReference type="ARBA" id="ARBA00022679"/>
    </source>
</evidence>
<reference evidence="8" key="1">
    <citation type="submission" date="2023-06" db="EMBL/GenBank/DDBJ databases">
        <title>Reference genome for the Northern bat (Eptesicus nilssonii), a most northern bat species.</title>
        <authorList>
            <person name="Laine V.N."/>
            <person name="Pulliainen A.T."/>
            <person name="Lilley T.M."/>
        </authorList>
    </citation>
    <scope>NUCLEOTIDE SEQUENCE</scope>
    <source>
        <strain evidence="8">BLF_Eptnil</strain>
        <tissue evidence="8">Kidney</tissue>
    </source>
</reference>
<dbReference type="GO" id="GO:0016787">
    <property type="term" value="F:hydrolase activity"/>
    <property type="evidence" value="ECO:0007669"/>
    <property type="project" value="UniProtKB-KW"/>
</dbReference>
<dbReference type="InterPro" id="IPR040643">
    <property type="entry name" value="MLVIN_C"/>
</dbReference>
<evidence type="ECO:0000259" key="7">
    <source>
        <dbReference type="Pfam" id="PF18697"/>
    </source>
</evidence>
<comment type="caution">
    <text evidence="8">The sequence shown here is derived from an EMBL/GenBank/DDBJ whole genome shotgun (WGS) entry which is preliminary data.</text>
</comment>
<keyword evidence="3" id="KW-0540">Nuclease</keyword>
<evidence type="ECO:0000256" key="5">
    <source>
        <dbReference type="ARBA" id="ARBA00022801"/>
    </source>
</evidence>
<evidence type="ECO:0000256" key="4">
    <source>
        <dbReference type="ARBA" id="ARBA00022759"/>
    </source>
</evidence>
<evidence type="ECO:0000313" key="9">
    <source>
        <dbReference type="Proteomes" id="UP001177744"/>
    </source>
</evidence>